<dbReference type="EMBL" id="FOAT01000015">
    <property type="protein sequence ID" value="SEL23376.1"/>
    <property type="molecule type" value="Genomic_DNA"/>
</dbReference>
<keyword evidence="1" id="KW-0472">Membrane</keyword>
<accession>A0A1H7NIQ9</accession>
<sequence>MGRKGSMIRNVLFCVLGVIEVLMCIAITGATIAPAKGSDPIEPITAAIAMIITFAFLCMISFGGLVREAAYKRLNLTSNMLMRLFTLGTGFTALFWCLEDDVHPYEAVAGMLALCIILGIVAILVGRKADKMSPDNSSSSRVHIDNFESDKAEWHWDAAAKEYYRGSVPEDMSDSDNDRIYEYASLPMAYYLLWLLDRDMVSKEFYSLIPADVVSAVKDGRESPVQLLMCTDYCFGKDMISEDVYNFTNVYYWGCFQKSGLTYGYDYDSLYESYMFDYFHIAGEDRNYYVNSYSNDIREKLEEVLDRRFREYRDGMVDSVERPGSEFSERYGWEVYISMCKGADDNDLERCIADFKEPSDDKFEKIKQSILNHAVYCYGESEDYDEELFQLYNAYNITVYHSENGEPAYTLSGSCDYDGDEMFNITVRGDIVYLPLLEDDEIPPYSEKMERVLALRDADISVGRSVALIPFIFGGTQGVENTVYMPAVCADIKEECDSRMICLVKQGMELDYKCEPKYKDGRAVGFTVSAKDSSGRTVFYEKIDIEETANYHQGDMA</sequence>
<name>A0A1H7NIQ9_RUMAL</name>
<feature type="transmembrane region" description="Helical" evidence="1">
    <location>
        <begin position="12"/>
        <end position="32"/>
    </location>
</feature>
<evidence type="ECO:0000313" key="4">
    <source>
        <dbReference type="Proteomes" id="UP000186015"/>
    </source>
</evidence>
<proteinExistence type="predicted"/>
<dbReference type="Pfam" id="PF25191">
    <property type="entry name" value="DUF7832"/>
    <property type="match status" value="1"/>
</dbReference>
<keyword evidence="1" id="KW-0812">Transmembrane</keyword>
<keyword evidence="1" id="KW-1133">Transmembrane helix</keyword>
<evidence type="ECO:0000259" key="2">
    <source>
        <dbReference type="Pfam" id="PF25191"/>
    </source>
</evidence>
<feature type="domain" description="DUF7832" evidence="2">
    <location>
        <begin position="150"/>
        <end position="273"/>
    </location>
</feature>
<feature type="transmembrane region" description="Helical" evidence="1">
    <location>
        <begin position="78"/>
        <end position="96"/>
    </location>
</feature>
<dbReference type="Proteomes" id="UP000186015">
    <property type="component" value="Unassembled WGS sequence"/>
</dbReference>
<dbReference type="OrthoDB" id="4827574at2"/>
<feature type="transmembrane region" description="Helical" evidence="1">
    <location>
        <begin position="44"/>
        <end position="66"/>
    </location>
</feature>
<dbReference type="InterPro" id="IPR057154">
    <property type="entry name" value="DUF7832"/>
</dbReference>
<organism evidence="3 4">
    <name type="scientific">Ruminococcus albus</name>
    <dbReference type="NCBI Taxonomy" id="1264"/>
    <lineage>
        <taxon>Bacteria</taxon>
        <taxon>Bacillati</taxon>
        <taxon>Bacillota</taxon>
        <taxon>Clostridia</taxon>
        <taxon>Eubacteriales</taxon>
        <taxon>Oscillospiraceae</taxon>
        <taxon>Ruminococcus</taxon>
    </lineage>
</organism>
<reference evidence="3 4" key="1">
    <citation type="submission" date="2016-10" db="EMBL/GenBank/DDBJ databases">
        <authorList>
            <person name="de Groot N.N."/>
        </authorList>
    </citation>
    <scope>NUCLEOTIDE SEQUENCE [LARGE SCALE GENOMIC DNA]</scope>
    <source>
        <strain evidence="3 4">KH2T6</strain>
    </source>
</reference>
<dbReference type="AlphaFoldDB" id="A0A1H7NIQ9"/>
<feature type="transmembrane region" description="Helical" evidence="1">
    <location>
        <begin position="108"/>
        <end position="126"/>
    </location>
</feature>
<protein>
    <recommendedName>
        <fullName evidence="2">DUF7832 domain-containing protein</fullName>
    </recommendedName>
</protein>
<gene>
    <name evidence="3" type="ORF">SAMN05216469_11579</name>
</gene>
<evidence type="ECO:0000256" key="1">
    <source>
        <dbReference type="SAM" id="Phobius"/>
    </source>
</evidence>
<dbReference type="RefSeq" id="WP_074835034.1">
    <property type="nucleotide sequence ID" value="NZ_FOAT01000015.1"/>
</dbReference>
<evidence type="ECO:0000313" key="3">
    <source>
        <dbReference type="EMBL" id="SEL23376.1"/>
    </source>
</evidence>